<proteinExistence type="predicted"/>
<dbReference type="GeneID" id="23462144"/>
<feature type="region of interest" description="Disordered" evidence="1">
    <location>
        <begin position="128"/>
        <end position="214"/>
    </location>
</feature>
<sequence>MDGNLSLLDLPSEILCSIVALLDHPRDVVACACTSAALACRSPLDAAASYYRGRSEAALAAGLPLCITRALFEQWNMAADYRHLPAAARGGRVDVVRWVCRLIRHLTTPGLWTDLTVAGPTFVPEYAPAPDAPHRQDGHCEEPPAPRQIHQTHARAARRQDYAGPLGSTRDDGLVGPSRHRGLTNPATDDGAVGLLSPRGQDVIYGDDQDPAVSPGNRHPMPFPPLHLQGSLNVVPVRRRGGPPQGPPDGASGTLQLTGDITSMPYLLQAIYEAACAGHIDVLRYLTTACPLAKMPCALDVRVVVEAARRGTLSTVVYAHDRWPFVVVVAAGRGGTVCSCPVDIADAAVAGDQRHVLDWMHAVGCQAFACTTEQLARAISAGNDRLVDAITRTLVDEARAEGQDVSDTQSNTSLLCAGALIEAAQNGHVRTLAIAHARGFVRLTADVMGAAARAGHLDVLRWAAGETVSGVEACFAPTTRLPWDDPVVAWSAAECADLGSTAVVDWLVARPETRHHFTGVMARTMLARNRPAIVLWMHDTGILSLSDWEGLEIAIKSGLTCLGDMIDRGAVCSSRTMAAALMHSPNADAIALLCERFGYDDLYEALQMHVHATDNAALRWVRDNVPNADVEHIIEAGKAHASARRPERSPAVRHATIQHRPGIVLIPPRANLPEPAG</sequence>
<dbReference type="InterPro" id="IPR052050">
    <property type="entry name" value="SecEffector_AnkRepeat"/>
</dbReference>
<organism evidence="2 3">
    <name type="scientific">Pandoravirus inopinatum</name>
    <dbReference type="NCBI Taxonomy" id="1605721"/>
    <lineage>
        <taxon>Viruses</taxon>
        <taxon>Pandoravirus</taxon>
    </lineage>
</organism>
<evidence type="ECO:0000313" key="3">
    <source>
        <dbReference type="Proteomes" id="UP000202511"/>
    </source>
</evidence>
<protein>
    <recommendedName>
        <fullName evidence="4">Ankyrin repeat protein</fullName>
    </recommendedName>
</protein>
<dbReference type="PANTHER" id="PTHR46586:SF3">
    <property type="entry name" value="ANKYRIN REPEAT-CONTAINING PROTEIN"/>
    <property type="match status" value="1"/>
</dbReference>
<dbReference type="KEGG" id="vg:23462144"/>
<dbReference type="RefSeq" id="YP_009119462.1">
    <property type="nucleotide sequence ID" value="NC_026440.1"/>
</dbReference>
<evidence type="ECO:0000256" key="1">
    <source>
        <dbReference type="SAM" id="MobiDB-lite"/>
    </source>
</evidence>
<dbReference type="CDD" id="cd09917">
    <property type="entry name" value="F-box_SF"/>
    <property type="match status" value="1"/>
</dbReference>
<accession>A0A0B5JCB0</accession>
<name>A0A0B5JCB0_9VIRU</name>
<reference evidence="2 3" key="1">
    <citation type="journal article" date="2015" name="Parasitol. Res.">
        <title>Viruses in close associations with free-living amoebae.</title>
        <authorList>
            <person name="Scheid P."/>
        </authorList>
    </citation>
    <scope>NUCLEOTIDE SEQUENCE [LARGE SCALE GENOMIC DNA]</scope>
    <source>
        <strain evidence="2">KlaHel</strain>
    </source>
</reference>
<feature type="compositionally biased region" description="Basic and acidic residues" evidence="1">
    <location>
        <begin position="132"/>
        <end position="144"/>
    </location>
</feature>
<dbReference type="Proteomes" id="UP000202511">
    <property type="component" value="Segment"/>
</dbReference>
<dbReference type="EMBL" id="KP136319">
    <property type="protein sequence ID" value="AJF97227.1"/>
    <property type="molecule type" value="Genomic_DNA"/>
</dbReference>
<evidence type="ECO:0000313" key="2">
    <source>
        <dbReference type="EMBL" id="AJF97227.1"/>
    </source>
</evidence>
<dbReference type="PANTHER" id="PTHR46586">
    <property type="entry name" value="ANKYRIN REPEAT-CONTAINING PROTEIN"/>
    <property type="match status" value="1"/>
</dbReference>
<evidence type="ECO:0008006" key="4">
    <source>
        <dbReference type="Google" id="ProtNLM"/>
    </source>
</evidence>